<dbReference type="VEuPathDB" id="FungiDB:BON22_3555"/>
<organism evidence="2">
    <name type="scientific">Cyberlindnera fabianii</name>
    <name type="common">Yeast</name>
    <name type="synonym">Hansenula fabianii</name>
    <dbReference type="NCBI Taxonomy" id="36022"/>
    <lineage>
        <taxon>Eukaryota</taxon>
        <taxon>Fungi</taxon>
        <taxon>Dikarya</taxon>
        <taxon>Ascomycota</taxon>
        <taxon>Saccharomycotina</taxon>
        <taxon>Saccharomycetes</taxon>
        <taxon>Phaffomycetales</taxon>
        <taxon>Phaffomycetaceae</taxon>
        <taxon>Cyberlindnera</taxon>
    </lineage>
</organism>
<evidence type="ECO:0000256" key="1">
    <source>
        <dbReference type="SAM" id="MobiDB-lite"/>
    </source>
</evidence>
<feature type="compositionally biased region" description="Basic residues" evidence="1">
    <location>
        <begin position="63"/>
        <end position="73"/>
    </location>
</feature>
<feature type="region of interest" description="Disordered" evidence="1">
    <location>
        <begin position="44"/>
        <end position="75"/>
    </location>
</feature>
<protein>
    <submittedName>
        <fullName evidence="2">CYFA0S25e01222g1_1</fullName>
    </submittedName>
</protein>
<feature type="region of interest" description="Disordered" evidence="1">
    <location>
        <begin position="530"/>
        <end position="663"/>
    </location>
</feature>
<dbReference type="OrthoDB" id="3980887at2759"/>
<sequence>MTTTYRRRVSFDSLSPFMETPPDEPLHIPLQYLPEGVIEEIQTHRDNTSTPTKGKESSSRTTNHGHGHGHGHVHGLDLNYGFAPASRSNDPSKILGAYVNGTLDLKAVKSKSNRRKCPKLPPPPDKSSLKRHTGSYLLSSNGDNSNGDSLTTPRSYTASLSLVPATSIGATERRKRSLVGLTNEQLLAMDQQFRKGVDPESLKFGGDGYLPIHGASAGAIDTRRANKVKDIDKFVGTVANNKKVLGPSLNYNSYATCYRHKDMSNFIKNYLIDAGDVKRTQDDTIEDKLQNIKVPESLREIIVYISGRRHTWSALDWTLKNFLQSGDNLVIIAQIPEFVAVDPLLKYGDDSSDSADDDKYDPKSVPPPWEFVDVEEHYGATGIQDEAQRMADYVFTTLDKFGRKDLKVSFTVELIKEKVVSSMLKQAIALHRPEVFICSTLASRLFVPLGRHTRLPFYVTEKIKVPSIVIPDRLIERRVLDNIEDEDESTNKVGISCDIHHHPKKDQFLDNLNKFTDSLDPTDGADFVITFPSSRSNSNSNSRSNSRSPSTSADSPTEYFPKIKFSDNLQVPTSSSGGGSGRSSRRNSNNSTGIYKVKSLLDSEPDPVMRSKSYNSPMTGSISNGSTPLEKTNTKTSIKKVKSEPQQQRKSSGGFLSFFKKKK</sequence>
<feature type="compositionally biased region" description="Low complexity" evidence="1">
    <location>
        <begin position="134"/>
        <end position="150"/>
    </location>
</feature>
<feature type="compositionally biased region" description="Basic residues" evidence="1">
    <location>
        <begin position="109"/>
        <end position="118"/>
    </location>
</feature>
<dbReference type="EMBL" id="LK052910">
    <property type="protein sequence ID" value="CDR46711.1"/>
    <property type="molecule type" value="Genomic_DNA"/>
</dbReference>
<evidence type="ECO:0000313" key="2">
    <source>
        <dbReference type="EMBL" id="CDR46711.1"/>
    </source>
</evidence>
<reference evidence="2" key="1">
    <citation type="journal article" date="2014" name="Genome Announc.">
        <title>Genome sequence of the yeast Cyberlindnera fabianii (Hansenula fabianii).</title>
        <authorList>
            <person name="Freel K.C."/>
            <person name="Sarilar V."/>
            <person name="Neuveglise C."/>
            <person name="Devillers H."/>
            <person name="Friedrich A."/>
            <person name="Schacherer J."/>
        </authorList>
    </citation>
    <scope>NUCLEOTIDE SEQUENCE</scope>
    <source>
        <strain evidence="2">YJS4271</strain>
    </source>
</reference>
<dbReference type="AlphaFoldDB" id="A0A061B9V1"/>
<feature type="compositionally biased region" description="Low complexity" evidence="1">
    <location>
        <begin position="650"/>
        <end position="663"/>
    </location>
</feature>
<accession>A0A061B9V1</accession>
<feature type="compositionally biased region" description="Low complexity" evidence="1">
    <location>
        <begin position="532"/>
        <end position="550"/>
    </location>
</feature>
<feature type="compositionally biased region" description="Polar residues" evidence="1">
    <location>
        <begin position="612"/>
        <end position="636"/>
    </location>
</feature>
<proteinExistence type="predicted"/>
<gene>
    <name evidence="2" type="ORF">CYFA0S_25e01222g</name>
</gene>
<name>A0A061B9V1_CYBFA</name>
<feature type="compositionally biased region" description="Basic and acidic residues" evidence="1">
    <location>
        <begin position="44"/>
        <end position="58"/>
    </location>
</feature>
<feature type="region of interest" description="Disordered" evidence="1">
    <location>
        <begin position="109"/>
        <end position="152"/>
    </location>
</feature>